<dbReference type="Pfam" id="PF07690">
    <property type="entry name" value="MFS_1"/>
    <property type="match status" value="1"/>
</dbReference>
<evidence type="ECO:0000259" key="7">
    <source>
        <dbReference type="PROSITE" id="PS50850"/>
    </source>
</evidence>
<feature type="transmembrane region" description="Helical" evidence="6">
    <location>
        <begin position="569"/>
        <end position="597"/>
    </location>
</feature>
<organism evidence="8 9">
    <name type="scientific">Bifiguratus adelaidae</name>
    <dbReference type="NCBI Taxonomy" id="1938954"/>
    <lineage>
        <taxon>Eukaryota</taxon>
        <taxon>Fungi</taxon>
        <taxon>Fungi incertae sedis</taxon>
        <taxon>Mucoromycota</taxon>
        <taxon>Mucoromycotina</taxon>
        <taxon>Endogonomycetes</taxon>
        <taxon>Endogonales</taxon>
        <taxon>Endogonales incertae sedis</taxon>
        <taxon>Bifiguratus</taxon>
    </lineage>
</organism>
<dbReference type="PANTHER" id="PTHR23504">
    <property type="entry name" value="MAJOR FACILITATOR SUPERFAMILY DOMAIN-CONTAINING PROTEIN 10"/>
    <property type="match status" value="1"/>
</dbReference>
<feature type="transmembrane region" description="Helical" evidence="6">
    <location>
        <begin position="538"/>
        <end position="557"/>
    </location>
</feature>
<feature type="transmembrane region" description="Helical" evidence="6">
    <location>
        <begin position="647"/>
        <end position="665"/>
    </location>
</feature>
<dbReference type="InterPro" id="IPR001958">
    <property type="entry name" value="Tet-R_TetA/multi-R_MdtG-like"/>
</dbReference>
<protein>
    <recommendedName>
        <fullName evidence="7">Major facilitator superfamily (MFS) profile domain-containing protein</fullName>
    </recommendedName>
</protein>
<dbReference type="GO" id="GO:0022857">
    <property type="term" value="F:transmembrane transporter activity"/>
    <property type="evidence" value="ECO:0007669"/>
    <property type="project" value="InterPro"/>
</dbReference>
<dbReference type="GO" id="GO:0016020">
    <property type="term" value="C:membrane"/>
    <property type="evidence" value="ECO:0007669"/>
    <property type="project" value="UniProtKB-SubCell"/>
</dbReference>
<reference evidence="8 9" key="1">
    <citation type="journal article" date="2017" name="Mycologia">
        <title>Bifiguratus adelaidae, gen. et sp. nov., a new member of Mucoromycotina in endophytic and soil-dwelling habitats.</title>
        <authorList>
            <person name="Torres-Cruz T.J."/>
            <person name="Billingsley Tobias T.L."/>
            <person name="Almatruk M."/>
            <person name="Hesse C."/>
            <person name="Kuske C.R."/>
            <person name="Desiro A."/>
            <person name="Benucci G.M."/>
            <person name="Bonito G."/>
            <person name="Stajich J.E."/>
            <person name="Dunlap C."/>
            <person name="Arnold A.E."/>
            <person name="Porras-Alfaro A."/>
        </authorList>
    </citation>
    <scope>NUCLEOTIDE SEQUENCE [LARGE SCALE GENOMIC DNA]</scope>
    <source>
        <strain evidence="8 9">AZ0501</strain>
    </source>
</reference>
<evidence type="ECO:0000256" key="4">
    <source>
        <dbReference type="ARBA" id="ARBA00022989"/>
    </source>
</evidence>
<comment type="caution">
    <text evidence="8">The sequence shown here is derived from an EMBL/GenBank/DDBJ whole genome shotgun (WGS) entry which is preliminary data.</text>
</comment>
<feature type="domain" description="Major facilitator superfamily (MFS) profile" evidence="7">
    <location>
        <begin position="47"/>
        <end position="672"/>
    </location>
</feature>
<comment type="subcellular location">
    <subcellularLocation>
        <location evidence="1">Membrane</location>
        <topology evidence="1">Multi-pass membrane protein</topology>
    </subcellularLocation>
</comment>
<keyword evidence="9" id="KW-1185">Reference proteome</keyword>
<evidence type="ECO:0000256" key="3">
    <source>
        <dbReference type="ARBA" id="ARBA00022692"/>
    </source>
</evidence>
<dbReference type="CDD" id="cd17330">
    <property type="entry name" value="MFS_SLC46_TetA_like"/>
    <property type="match status" value="1"/>
</dbReference>
<evidence type="ECO:0000256" key="2">
    <source>
        <dbReference type="ARBA" id="ARBA00022448"/>
    </source>
</evidence>
<keyword evidence="4 6" id="KW-1133">Transmembrane helix</keyword>
<proteinExistence type="predicted"/>
<keyword evidence="2" id="KW-0813">Transport</keyword>
<keyword evidence="5 6" id="KW-0472">Membrane</keyword>
<evidence type="ECO:0000256" key="1">
    <source>
        <dbReference type="ARBA" id="ARBA00004141"/>
    </source>
</evidence>
<feature type="transmembrane region" description="Helical" evidence="6">
    <location>
        <begin position="465"/>
        <end position="487"/>
    </location>
</feature>
<dbReference type="InterPro" id="IPR036259">
    <property type="entry name" value="MFS_trans_sf"/>
</dbReference>
<feature type="transmembrane region" description="Helical" evidence="6">
    <location>
        <begin position="507"/>
        <end position="526"/>
    </location>
</feature>
<evidence type="ECO:0000313" key="9">
    <source>
        <dbReference type="Proteomes" id="UP000242875"/>
    </source>
</evidence>
<evidence type="ECO:0000256" key="5">
    <source>
        <dbReference type="ARBA" id="ARBA00023136"/>
    </source>
</evidence>
<feature type="transmembrane region" description="Helical" evidence="6">
    <location>
        <begin position="85"/>
        <end position="107"/>
    </location>
</feature>
<dbReference type="PRINTS" id="PR01035">
    <property type="entry name" value="TCRTETA"/>
</dbReference>
<dbReference type="InterPro" id="IPR011701">
    <property type="entry name" value="MFS"/>
</dbReference>
<evidence type="ECO:0000256" key="6">
    <source>
        <dbReference type="SAM" id="Phobius"/>
    </source>
</evidence>
<keyword evidence="3 6" id="KW-0812">Transmembrane</keyword>
<feature type="transmembrane region" description="Helical" evidence="6">
    <location>
        <begin position="618"/>
        <end position="635"/>
    </location>
</feature>
<dbReference type="Gene3D" id="1.20.1250.20">
    <property type="entry name" value="MFS general substrate transporter like domains"/>
    <property type="match status" value="2"/>
</dbReference>
<accession>A0A261XZQ2</accession>
<dbReference type="AlphaFoldDB" id="A0A261XZQ2"/>
<evidence type="ECO:0000313" key="8">
    <source>
        <dbReference type="EMBL" id="OZJ03734.1"/>
    </source>
</evidence>
<gene>
    <name evidence="8" type="ORF">BZG36_04148</name>
</gene>
<feature type="transmembrane region" description="Helical" evidence="6">
    <location>
        <begin position="218"/>
        <end position="242"/>
    </location>
</feature>
<feature type="transmembrane region" description="Helical" evidence="6">
    <location>
        <begin position="176"/>
        <end position="198"/>
    </location>
</feature>
<dbReference type="PROSITE" id="PS50850">
    <property type="entry name" value="MFS"/>
    <property type="match status" value="1"/>
</dbReference>
<sequence length="684" mass="74330">MRNTDTVSQRSRLRRDSMVGSISERVSLLHAFDANPPQGVIPLPRMPMAVLSVCIFSEPLSSTILLPFIYFMVRDFGVTEDDKGIGFYAGTIASAYFMAQFLTSILWGLLSDRFGRKPVLLCGLLGNTITMIMFGMSKTLAFAVLSRCLCGALNGNVGVSKSVLGEITDHTNQPMAFAMFGFCWGVGGIAGPVIGGLLSNPVTQFPSLFGSFPLFEAYPYLLPCIVSAIISGAGLIIGFLYFEETHPLYAPKPTFHPSDDSNEDTLGPLLSRYPSGYETMSVRGSICGSYFGSARGSVQGSIRGSMYRYLHDHSEEASHQSTHYQPASGAMSIKSTQLKHIFADLASSVNTHASTIPEIISGFGTLQGAASDIDNDMNEDDELAHIDDLSQYNDETDPVHYLVMTEAEDVVIVGEAEVQSEIPAVAEENEEIAGSVVRQEEDAVTVVVAVPDYAKTQSIFSLSPISWAVIATYTMLGFHCMIFDELFSLYAVAEPIVGGLGWGAPDLAVSLSLMGLIQLVAQFGLYPRLTKHVSTMRLYRWSLIWYIPVYVACPLISKVATVKDVGIDLAVWWLTVLNLTVRFCLTTISYTAVMLMVNNSAPPEMLGTVNGIGQTSVSFVRAIGPALGGSIWSWSLTNSLPFPFDNYFIFLVMSVLTTVGYLLSLRVPEWVAEAREGTLALHVG</sequence>
<dbReference type="OrthoDB" id="419616at2759"/>
<feature type="transmembrane region" description="Helical" evidence="6">
    <location>
        <begin position="48"/>
        <end position="73"/>
    </location>
</feature>
<dbReference type="PANTHER" id="PTHR23504:SF15">
    <property type="entry name" value="MAJOR FACILITATOR SUPERFAMILY (MFS) PROFILE DOMAIN-CONTAINING PROTEIN"/>
    <property type="match status" value="1"/>
</dbReference>
<dbReference type="Proteomes" id="UP000242875">
    <property type="component" value="Unassembled WGS sequence"/>
</dbReference>
<dbReference type="InterPro" id="IPR020846">
    <property type="entry name" value="MFS_dom"/>
</dbReference>
<dbReference type="EMBL" id="MVBO01000071">
    <property type="protein sequence ID" value="OZJ03734.1"/>
    <property type="molecule type" value="Genomic_DNA"/>
</dbReference>
<name>A0A261XZQ2_9FUNG</name>
<dbReference type="SUPFAM" id="SSF103473">
    <property type="entry name" value="MFS general substrate transporter"/>
    <property type="match status" value="1"/>
</dbReference>